<dbReference type="GO" id="GO:0015969">
    <property type="term" value="P:guanosine tetraphosphate metabolic process"/>
    <property type="evidence" value="ECO:0007669"/>
    <property type="project" value="InterPro"/>
</dbReference>
<feature type="region of interest" description="Disordered" evidence="1">
    <location>
        <begin position="1"/>
        <end position="31"/>
    </location>
</feature>
<reference evidence="3 4" key="1">
    <citation type="journal article" date="2018" name="Sci. Rep.">
        <title>Comparative genomics provides insights into the lifestyle and reveals functional heterogeneity of dark septate endophytic fungi.</title>
        <authorList>
            <person name="Knapp D.G."/>
            <person name="Nemeth J.B."/>
            <person name="Barry K."/>
            <person name="Hainaut M."/>
            <person name="Henrissat B."/>
            <person name="Johnson J."/>
            <person name="Kuo A."/>
            <person name="Lim J.H.P."/>
            <person name="Lipzen A."/>
            <person name="Nolan M."/>
            <person name="Ohm R.A."/>
            <person name="Tamas L."/>
            <person name="Grigoriev I.V."/>
            <person name="Spatafora J.W."/>
            <person name="Nagy L.G."/>
            <person name="Kovacs G.M."/>
        </authorList>
    </citation>
    <scope>NUCLEOTIDE SEQUENCE [LARGE SCALE GENOMIC DNA]</scope>
    <source>
        <strain evidence="3 4">DSE2036</strain>
    </source>
</reference>
<protein>
    <recommendedName>
        <fullName evidence="2">RelA/SpoT domain-containing protein</fullName>
    </recommendedName>
</protein>
<dbReference type="PANTHER" id="PTHR41773:SF1">
    <property type="entry name" value="RELA_SPOT DOMAIN-CONTAINING PROTEIN"/>
    <property type="match status" value="1"/>
</dbReference>
<dbReference type="Pfam" id="PF04607">
    <property type="entry name" value="RelA_SpoT"/>
    <property type="match status" value="1"/>
</dbReference>
<accession>A0A2V1E233</accession>
<evidence type="ECO:0000313" key="3">
    <source>
        <dbReference type="EMBL" id="PVI03495.1"/>
    </source>
</evidence>
<dbReference type="AlphaFoldDB" id="A0A2V1E233"/>
<dbReference type="CDD" id="cd05399">
    <property type="entry name" value="NT_Rel-Spo_like"/>
    <property type="match status" value="1"/>
</dbReference>
<feature type="domain" description="RelA/SpoT" evidence="2">
    <location>
        <begin position="133"/>
        <end position="272"/>
    </location>
</feature>
<proteinExistence type="predicted"/>
<dbReference type="InterPro" id="IPR043519">
    <property type="entry name" value="NT_sf"/>
</dbReference>
<dbReference type="OrthoDB" id="3799847at2759"/>
<organism evidence="3 4">
    <name type="scientific">Periconia macrospinosa</name>
    <dbReference type="NCBI Taxonomy" id="97972"/>
    <lineage>
        <taxon>Eukaryota</taxon>
        <taxon>Fungi</taxon>
        <taxon>Dikarya</taxon>
        <taxon>Ascomycota</taxon>
        <taxon>Pezizomycotina</taxon>
        <taxon>Dothideomycetes</taxon>
        <taxon>Pleosporomycetidae</taxon>
        <taxon>Pleosporales</taxon>
        <taxon>Massarineae</taxon>
        <taxon>Periconiaceae</taxon>
        <taxon>Periconia</taxon>
    </lineage>
</organism>
<evidence type="ECO:0000256" key="1">
    <source>
        <dbReference type="SAM" id="MobiDB-lite"/>
    </source>
</evidence>
<dbReference type="InterPro" id="IPR007685">
    <property type="entry name" value="RelA_SpoT"/>
</dbReference>
<name>A0A2V1E233_9PLEO</name>
<gene>
    <name evidence="3" type="ORF">DM02DRAFT_625737</name>
</gene>
<dbReference type="EMBL" id="KZ805330">
    <property type="protein sequence ID" value="PVI03495.1"/>
    <property type="molecule type" value="Genomic_DNA"/>
</dbReference>
<dbReference type="SMART" id="SM00954">
    <property type="entry name" value="RelA_SpoT"/>
    <property type="match status" value="1"/>
</dbReference>
<sequence>MDSLRSPNSTPVDGSKQPGPLLSTERDENQSDDAASISLTHDQLFEQHLTGFKRRYSERSALIKSGLDKIYKDVEKKLRENGVMFQITSRIKTEKSAIHSLRRRQTERHRRASFKLELEKLGKSWENYWKNNQRPERINDHGPFQSSDAMFEGLHDIGGIRVMVYFPDDIEKVVHHLKSLKGVVFLRELHRGRDIAPDMFWLEQYIEFLRHGKAPQDADQAAKTFPGYRATHVHLQPADESRYVVEIQIQTMVMNAWSQVEHDIGYKPQIATSDEKKGILDTINGIVTVGENALSQLGKILVQEEMQEAKHIYDVGKWIADHVPPTKSNSLHDSVTYWNYLKKLYEYLQAGKQHTRGIIKGLVAEVLEGNRKEQNLGFNLPLFMLRAKCKSNAETVTVRQVTNLPVKDKTRYECRVLALRVVHCLNVAASLGIHHLFIQIMHEHVLPDEDQRPTLLDFLDILHPDQSRVNWSSLDPLCDFSTAFLDMEKFRIAIDRVRAGPEVDFTPVLTELPRLIVETGRVAYPIFSTDEDTTVENGHTADDGVIIPRTICALLKDHNNSHWVPDISNVAKNWKDIVVQDPKSGLETLRAEQAPGVNRHKKLHLRLEEGIDIIEETDEGEKTDRLFSLFPFPDKRDTRWNFKRGLGESDFSIEFRANKNASRPRKHPGYFRPLRSDDAEGPKWNYIPDLPEKWELRKRTNSDPGKNRRIRLIQREHPFEDLAKSLIQKGASIERTGNESSYISYLITMEQGEFVLESTASELIIYKNDRRERKQCLGDKIGKQIPSLGT</sequence>
<dbReference type="SUPFAM" id="SSF81301">
    <property type="entry name" value="Nucleotidyltransferase"/>
    <property type="match status" value="1"/>
</dbReference>
<feature type="compositionally biased region" description="Polar residues" evidence="1">
    <location>
        <begin position="1"/>
        <end position="12"/>
    </location>
</feature>
<dbReference type="PANTHER" id="PTHR41773">
    <property type="entry name" value="GTP PYROPHOSPHATASE-RELATED"/>
    <property type="match status" value="1"/>
</dbReference>
<keyword evidence="4" id="KW-1185">Reference proteome</keyword>
<dbReference type="STRING" id="97972.A0A2V1E233"/>
<evidence type="ECO:0000313" key="4">
    <source>
        <dbReference type="Proteomes" id="UP000244855"/>
    </source>
</evidence>
<dbReference type="Gene3D" id="3.30.460.10">
    <property type="entry name" value="Beta Polymerase, domain 2"/>
    <property type="match status" value="1"/>
</dbReference>
<evidence type="ECO:0000259" key="2">
    <source>
        <dbReference type="SMART" id="SM00954"/>
    </source>
</evidence>
<dbReference type="Proteomes" id="UP000244855">
    <property type="component" value="Unassembled WGS sequence"/>
</dbReference>